<dbReference type="InterPro" id="IPR005180">
    <property type="entry name" value="DUF302"/>
</dbReference>
<evidence type="ECO:0000313" key="3">
    <source>
        <dbReference type="Proteomes" id="UP000245680"/>
    </source>
</evidence>
<dbReference type="InterPro" id="IPR035923">
    <property type="entry name" value="TT1751-like_sf"/>
</dbReference>
<keyword evidence="3" id="KW-1185">Reference proteome</keyword>
<organism evidence="2 3">
    <name type="scientific">Meridianimarinicoccus roseus</name>
    <dbReference type="NCBI Taxonomy" id="2072018"/>
    <lineage>
        <taxon>Bacteria</taxon>
        <taxon>Pseudomonadati</taxon>
        <taxon>Pseudomonadota</taxon>
        <taxon>Alphaproteobacteria</taxon>
        <taxon>Rhodobacterales</taxon>
        <taxon>Paracoccaceae</taxon>
        <taxon>Meridianimarinicoccus</taxon>
    </lineage>
</organism>
<reference evidence="2 3" key="1">
    <citation type="submission" date="2018-05" db="EMBL/GenBank/DDBJ databases">
        <title>Rhodobacteraceae gen. nov., sp. nov. isolated from sea water.</title>
        <authorList>
            <person name="Ren Y."/>
        </authorList>
    </citation>
    <scope>NUCLEOTIDE SEQUENCE [LARGE SCALE GENOMIC DNA]</scope>
    <source>
        <strain evidence="2 3">TG-679</strain>
    </source>
</reference>
<name>A0A2V2LAT3_9RHOB</name>
<protein>
    <recommendedName>
        <fullName evidence="1">DUF302 domain-containing protein</fullName>
    </recommendedName>
</protein>
<dbReference type="PANTHER" id="PTHR38342:SF1">
    <property type="entry name" value="SLR5037 PROTEIN"/>
    <property type="match status" value="1"/>
</dbReference>
<dbReference type="SUPFAM" id="SSF103247">
    <property type="entry name" value="TT1751-like"/>
    <property type="match status" value="1"/>
</dbReference>
<comment type="caution">
    <text evidence="2">The sequence shown here is derived from an EMBL/GenBank/DDBJ whole genome shotgun (WGS) entry which is preliminary data.</text>
</comment>
<proteinExistence type="predicted"/>
<dbReference type="CDD" id="cd14797">
    <property type="entry name" value="DUF302"/>
    <property type="match status" value="1"/>
</dbReference>
<dbReference type="InterPro" id="IPR016796">
    <property type="entry name" value="UCP021774"/>
</dbReference>
<dbReference type="EMBL" id="QGKU01000038">
    <property type="protein sequence ID" value="PWR02355.1"/>
    <property type="molecule type" value="Genomic_DNA"/>
</dbReference>
<dbReference type="PIRSF" id="PIRSF021774">
    <property type="entry name" value="UCP021774"/>
    <property type="match status" value="1"/>
</dbReference>
<dbReference type="Pfam" id="PF03625">
    <property type="entry name" value="DUF302"/>
    <property type="match status" value="1"/>
</dbReference>
<accession>A0A2V2LAT3</accession>
<evidence type="ECO:0000313" key="2">
    <source>
        <dbReference type="EMBL" id="PWR02355.1"/>
    </source>
</evidence>
<dbReference type="OrthoDB" id="9791067at2"/>
<dbReference type="Gene3D" id="3.30.310.70">
    <property type="entry name" value="TT1751-like domain"/>
    <property type="match status" value="1"/>
</dbReference>
<dbReference type="Proteomes" id="UP000245680">
    <property type="component" value="Unassembled WGS sequence"/>
</dbReference>
<sequence length="128" mass="13739">MPYTHDRLLADTSIEEADRRVREALTAEGFGVLTEIDVKATMKKKIDADMDGYLILGACNPKMAWEAIGLEPRIGAMLPCNVILRSVDGGTEVSAVDPVASMAAVDNQELHAVAGQVRDMLVRAVDAA</sequence>
<dbReference type="PANTHER" id="PTHR38342">
    <property type="entry name" value="SLR5037 PROTEIN"/>
    <property type="match status" value="1"/>
</dbReference>
<gene>
    <name evidence="2" type="ORF">DKT77_12480</name>
</gene>
<evidence type="ECO:0000259" key="1">
    <source>
        <dbReference type="Pfam" id="PF03625"/>
    </source>
</evidence>
<dbReference type="AlphaFoldDB" id="A0A2V2LAT3"/>
<dbReference type="RefSeq" id="WP_109812024.1">
    <property type="nucleotide sequence ID" value="NZ_QGKU01000038.1"/>
</dbReference>
<feature type="domain" description="DUF302" evidence="1">
    <location>
        <begin position="36"/>
        <end position="98"/>
    </location>
</feature>